<dbReference type="SUPFAM" id="SSF56349">
    <property type="entry name" value="DNA breaking-rejoining enzymes"/>
    <property type="match status" value="1"/>
</dbReference>
<keyword evidence="2" id="KW-0233">DNA recombination</keyword>
<proteinExistence type="predicted"/>
<dbReference type="InterPro" id="IPR011010">
    <property type="entry name" value="DNA_brk_join_enz"/>
</dbReference>
<name>A0A6N4RD88_BLAVI</name>
<dbReference type="AlphaFoldDB" id="A0A6N4RD88"/>
<dbReference type="Gene3D" id="1.10.443.10">
    <property type="entry name" value="Intergrase catalytic core"/>
    <property type="match status" value="1"/>
</dbReference>
<dbReference type="PANTHER" id="PTHR30349">
    <property type="entry name" value="PHAGE INTEGRASE-RELATED"/>
    <property type="match status" value="1"/>
</dbReference>
<gene>
    <name evidence="4" type="ORF">DI628_00305</name>
</gene>
<sequence>MVDKAAGDTRAKSTEENSIFYSPPAKSLKTMKYYRDHVEMLFNHAKQWGWTGSNPVSSIQRVTKINNSRVRFLSDSERDVLLKACRASPNNQLYPIVVFALSTGARHTEILNLTLDDINLERGQAILRETKNGETRSIPIVRYLNTLLVEHIKWVNAFYEINAPKEHKKFLFPCSDGLAPIQIRKAWENARDKSGIKDFRFHDLRHSAASYLAMNGATLLEIADVLGHKTLQMVKRYSHLSESHTSTVVSKMNDSIFK</sequence>
<dbReference type="InterPro" id="IPR013762">
    <property type="entry name" value="Integrase-like_cat_sf"/>
</dbReference>
<dbReference type="PROSITE" id="PS51898">
    <property type="entry name" value="TYR_RECOMBINASE"/>
    <property type="match status" value="1"/>
</dbReference>
<comment type="caution">
    <text evidence="4">The sequence shown here is derived from an EMBL/GenBank/DDBJ whole genome shotgun (WGS) entry which is preliminary data.</text>
</comment>
<dbReference type="InterPro" id="IPR002104">
    <property type="entry name" value="Integrase_catalytic"/>
</dbReference>
<dbReference type="Proteomes" id="UP000320948">
    <property type="component" value="Unassembled WGS sequence"/>
</dbReference>
<evidence type="ECO:0000259" key="3">
    <source>
        <dbReference type="PROSITE" id="PS51898"/>
    </source>
</evidence>
<dbReference type="GO" id="GO:0003677">
    <property type="term" value="F:DNA binding"/>
    <property type="evidence" value="ECO:0007669"/>
    <property type="project" value="InterPro"/>
</dbReference>
<evidence type="ECO:0000313" key="4">
    <source>
        <dbReference type="EMBL" id="TKW61108.1"/>
    </source>
</evidence>
<dbReference type="Pfam" id="PF00589">
    <property type="entry name" value="Phage_integrase"/>
    <property type="match status" value="1"/>
</dbReference>
<dbReference type="EMBL" id="VAFM01000001">
    <property type="protein sequence ID" value="TKW61108.1"/>
    <property type="molecule type" value="Genomic_DNA"/>
</dbReference>
<dbReference type="GO" id="GO:0015074">
    <property type="term" value="P:DNA integration"/>
    <property type="evidence" value="ECO:0007669"/>
    <property type="project" value="UniProtKB-KW"/>
</dbReference>
<evidence type="ECO:0000256" key="2">
    <source>
        <dbReference type="ARBA" id="ARBA00023172"/>
    </source>
</evidence>
<evidence type="ECO:0000256" key="1">
    <source>
        <dbReference type="ARBA" id="ARBA00022908"/>
    </source>
</evidence>
<dbReference type="GO" id="GO:0006310">
    <property type="term" value="P:DNA recombination"/>
    <property type="evidence" value="ECO:0007669"/>
    <property type="project" value="UniProtKB-KW"/>
</dbReference>
<reference evidence="4 5" key="1">
    <citation type="journal article" date="2017" name="Nat. Commun.">
        <title>In situ click chemistry generation of cyclooxygenase-2 inhibitors.</title>
        <authorList>
            <person name="Bhardwaj A."/>
            <person name="Kaur J."/>
            <person name="Wuest M."/>
            <person name="Wuest F."/>
        </authorList>
    </citation>
    <scope>NUCLEOTIDE SEQUENCE [LARGE SCALE GENOMIC DNA]</scope>
    <source>
        <strain evidence="4">S2_018_000_R2_106</strain>
    </source>
</reference>
<feature type="domain" description="Tyr recombinase" evidence="3">
    <location>
        <begin position="68"/>
        <end position="250"/>
    </location>
</feature>
<protein>
    <submittedName>
        <fullName evidence="4">Site-specific integrase</fullName>
    </submittedName>
</protein>
<dbReference type="InterPro" id="IPR050090">
    <property type="entry name" value="Tyrosine_recombinase_XerCD"/>
</dbReference>
<dbReference type="PANTHER" id="PTHR30349:SF64">
    <property type="entry name" value="PROPHAGE INTEGRASE INTD-RELATED"/>
    <property type="match status" value="1"/>
</dbReference>
<organism evidence="4 5">
    <name type="scientific">Blastochloris viridis</name>
    <name type="common">Rhodopseudomonas viridis</name>
    <dbReference type="NCBI Taxonomy" id="1079"/>
    <lineage>
        <taxon>Bacteria</taxon>
        <taxon>Pseudomonadati</taxon>
        <taxon>Pseudomonadota</taxon>
        <taxon>Alphaproteobacteria</taxon>
        <taxon>Hyphomicrobiales</taxon>
        <taxon>Blastochloridaceae</taxon>
        <taxon>Blastochloris</taxon>
    </lineage>
</organism>
<dbReference type="CDD" id="cd00796">
    <property type="entry name" value="INT_Rci_Hp1_C"/>
    <property type="match status" value="1"/>
</dbReference>
<accession>A0A6N4RD88</accession>
<keyword evidence="1" id="KW-0229">DNA integration</keyword>
<evidence type="ECO:0000313" key="5">
    <source>
        <dbReference type="Proteomes" id="UP000320948"/>
    </source>
</evidence>